<protein>
    <recommendedName>
        <fullName evidence="4">F-box domain-containing protein</fullName>
    </recommendedName>
</protein>
<evidence type="ECO:0000313" key="2">
    <source>
        <dbReference type="EMBL" id="CAG9811776.1"/>
    </source>
</evidence>
<evidence type="ECO:0008006" key="4">
    <source>
        <dbReference type="Google" id="ProtNLM"/>
    </source>
</evidence>
<dbReference type="Gene3D" id="3.80.10.10">
    <property type="entry name" value="Ribonuclease Inhibitor"/>
    <property type="match status" value="2"/>
</dbReference>
<dbReference type="OrthoDB" id="10567705at2759"/>
<reference evidence="2" key="1">
    <citation type="submission" date="2022-01" db="EMBL/GenBank/DDBJ databases">
        <authorList>
            <person name="King R."/>
        </authorList>
    </citation>
    <scope>NUCLEOTIDE SEQUENCE</scope>
</reference>
<accession>A0A9N9S6E3</accession>
<sequence>MGINNLTNKMIQSTKNFHMLVLQHLDGDELIRLTEVDSELNKEISNCPHCMCKIAVHLTIEKYNKFKELESIVKSNRQYRNFKLTCGNQEEFSELFLPILSIFFQSIIRIDANGVMLPTNQYELSLPNLKFLKISFSNLNALSVFLNATDKYQKLHIENFNDAISDRQYIDQIMRFRNVRLVNMEYIDMIAIKNLDFLYSNCVDFQFECNRKSDYKSLAKLFEIIQCKEIQIRWMKRGCEGYRLTLHRLKRIEEISIPIVDLFERRKRRKISNCDTSCLPPEYFLVLLEISELSWSFMKKIGNVLTDLQALSIFDLSEREKRNFFLTFKNLETITTIGGINNQMETETTTDRKSMELKYSSKDPLFKLSSENLELVFRHFTADDFQNAAEVSGSWNNIISKSSRFMSLLKLRLVKIKRGNAEDLAYSLKHFENIEISCNYDAKVVPDVICVLNFYSNFIVDLYLHEIKAKRVEPFFMPNLKFLTLHSVSDNFCGSFLDSCLTLRSVKFQNMLFSEKFFYRIQNMRQLERLHFVDIECEHVKSPQPRVELKLKNIKHVELSFSMVKLIKESGNSSMIERFLQDPCFQSIESITLSGLRGNVINRILRLFKQLSKIELMNFWKTDYRDLDRFELKVDLYVQNAYYLENLNWQLAFQNHGVIHVGTPIIENRRHIEESHRNFLRMLGTSGKRMIKNNTFAIESPMTSSIDPLLQISSDLHDLIFQHFSYNEALNSLEVSRSWNVLCKVSRIVMDKFKLKLPVADNYINRDIINTFSRNHQNVFLHTHSFSFITRFSQNLRSLTIICNGNEVQPEKNQGFGSKPEKKEKSWNFPNLEHLTIRKYNMRSGHIDNVKNLLSYFKRCTRLKSMVIYESLDSSTANDFFTILRNNKDLKELRIVMIKAIVKYFEFDWADGIECELQKLTLGFHETELHKGNNVDQKLLSFLKLHRNTCEELVLSYCSTPMFNEVFANFPKIHTFYATNGFNMDGANLPVNITIENCILPFGLATAHMPYLIERLPNVEKLFLSKIDNEVVQSMAINLERLKNLSYYTEHENCIRRYRQLTANTGLRRVMFIKLENIKFEGITMASIFQEKGPFKWVEPPRRFRSYGRYERDEDDDDDEEFAEMERFRT</sequence>
<feature type="compositionally biased region" description="Acidic residues" evidence="1">
    <location>
        <begin position="1113"/>
        <end position="1123"/>
    </location>
</feature>
<keyword evidence="3" id="KW-1185">Reference proteome</keyword>
<dbReference type="InterPro" id="IPR032675">
    <property type="entry name" value="LRR_dom_sf"/>
</dbReference>
<gene>
    <name evidence="2" type="ORF">CHIRRI_LOCUS14583</name>
</gene>
<evidence type="ECO:0000256" key="1">
    <source>
        <dbReference type="SAM" id="MobiDB-lite"/>
    </source>
</evidence>
<feature type="region of interest" description="Disordered" evidence="1">
    <location>
        <begin position="1108"/>
        <end position="1130"/>
    </location>
</feature>
<dbReference type="EMBL" id="OU895880">
    <property type="protein sequence ID" value="CAG9811776.1"/>
    <property type="molecule type" value="Genomic_DNA"/>
</dbReference>
<dbReference type="SUPFAM" id="SSF81383">
    <property type="entry name" value="F-box domain"/>
    <property type="match status" value="1"/>
</dbReference>
<proteinExistence type="predicted"/>
<dbReference type="AlphaFoldDB" id="A0A9N9S6E3"/>
<dbReference type="Proteomes" id="UP001153620">
    <property type="component" value="Chromosome 4"/>
</dbReference>
<organism evidence="2 3">
    <name type="scientific">Chironomus riparius</name>
    <dbReference type="NCBI Taxonomy" id="315576"/>
    <lineage>
        <taxon>Eukaryota</taxon>
        <taxon>Metazoa</taxon>
        <taxon>Ecdysozoa</taxon>
        <taxon>Arthropoda</taxon>
        <taxon>Hexapoda</taxon>
        <taxon>Insecta</taxon>
        <taxon>Pterygota</taxon>
        <taxon>Neoptera</taxon>
        <taxon>Endopterygota</taxon>
        <taxon>Diptera</taxon>
        <taxon>Nematocera</taxon>
        <taxon>Chironomoidea</taxon>
        <taxon>Chironomidae</taxon>
        <taxon>Chironominae</taxon>
        <taxon>Chironomus</taxon>
    </lineage>
</organism>
<reference evidence="2" key="2">
    <citation type="submission" date="2022-10" db="EMBL/GenBank/DDBJ databases">
        <authorList>
            <consortium name="ENA_rothamsted_submissions"/>
            <consortium name="culmorum"/>
            <person name="King R."/>
        </authorList>
    </citation>
    <scope>NUCLEOTIDE SEQUENCE</scope>
</reference>
<dbReference type="SUPFAM" id="SSF52047">
    <property type="entry name" value="RNI-like"/>
    <property type="match status" value="2"/>
</dbReference>
<dbReference type="InterPro" id="IPR036047">
    <property type="entry name" value="F-box-like_dom_sf"/>
</dbReference>
<name>A0A9N9S6E3_9DIPT</name>
<evidence type="ECO:0000313" key="3">
    <source>
        <dbReference type="Proteomes" id="UP001153620"/>
    </source>
</evidence>